<keyword evidence="3" id="KW-1185">Reference proteome</keyword>
<dbReference type="RefSeq" id="WP_007620426.1">
    <property type="nucleotide sequence ID" value="NZ_BANX01000014.1"/>
</dbReference>
<dbReference type="AlphaFoldDB" id="M0QJB3"/>
<dbReference type="eggNOG" id="COG2207">
    <property type="taxonomic scope" value="Bacteria"/>
</dbReference>
<dbReference type="EMBL" id="BANX01000014">
    <property type="protein sequence ID" value="GAC68351.1"/>
    <property type="molecule type" value="Genomic_DNA"/>
</dbReference>
<dbReference type="STRING" id="1223545.GS4_14_01840"/>
<organism evidence="2 3">
    <name type="scientific">Gordonia soli NBRC 108243</name>
    <dbReference type="NCBI Taxonomy" id="1223545"/>
    <lineage>
        <taxon>Bacteria</taxon>
        <taxon>Bacillati</taxon>
        <taxon>Actinomycetota</taxon>
        <taxon>Actinomycetes</taxon>
        <taxon>Mycobacteriales</taxon>
        <taxon>Gordoniaceae</taxon>
        <taxon>Gordonia</taxon>
    </lineage>
</organism>
<protein>
    <submittedName>
        <fullName evidence="2">Putative AraC family transcriptional regulator</fullName>
    </submittedName>
</protein>
<feature type="non-terminal residue" evidence="2">
    <location>
        <position position="231"/>
    </location>
</feature>
<sequence>MSRVRARSATEWADACSSAFVPLRVRSASPRFAATLDRVELTPGVSVTRVASEGSEVVRTARTIAEHPRDDLLVSVHRSGRGSIAQHEREVALTNGRAALYDASAPYRLRFPGRMSEIVLQVPRGLVARTGHAFTDLTATALPASAGMTALQNLLWSIDPRTSQQTPLAEREMLADATTTLLRAALLPVDRPVPPAVDNQTLARSLRAYIDDHLTDPTLSVETVAIANHVS</sequence>
<dbReference type="InterPro" id="IPR035418">
    <property type="entry name" value="AraC-bd_2"/>
</dbReference>
<dbReference type="Proteomes" id="UP000011666">
    <property type="component" value="Unassembled WGS sequence"/>
</dbReference>
<comment type="caution">
    <text evidence="2">The sequence shown here is derived from an EMBL/GenBank/DDBJ whole genome shotgun (WGS) entry which is preliminary data.</text>
</comment>
<dbReference type="Pfam" id="PF14525">
    <property type="entry name" value="AraC_binding_2"/>
    <property type="match status" value="1"/>
</dbReference>
<evidence type="ECO:0000313" key="2">
    <source>
        <dbReference type="EMBL" id="GAC68351.1"/>
    </source>
</evidence>
<evidence type="ECO:0000259" key="1">
    <source>
        <dbReference type="Pfam" id="PF14525"/>
    </source>
</evidence>
<reference evidence="2 3" key="1">
    <citation type="submission" date="2013-01" db="EMBL/GenBank/DDBJ databases">
        <title>Whole genome shotgun sequence of Gordonia soli NBRC 108243.</title>
        <authorList>
            <person name="Isaki-Nakamura S."/>
            <person name="Hosoyama A."/>
            <person name="Tsuchikane K."/>
            <person name="Ando Y."/>
            <person name="Baba S."/>
            <person name="Ohji S."/>
            <person name="Hamada M."/>
            <person name="Tamura T."/>
            <person name="Yamazoe A."/>
            <person name="Yamazaki S."/>
            <person name="Fujita N."/>
        </authorList>
    </citation>
    <scope>NUCLEOTIDE SEQUENCE [LARGE SCALE GENOMIC DNA]</scope>
    <source>
        <strain evidence="2 3">NBRC 108243</strain>
    </source>
</reference>
<evidence type="ECO:0000313" key="3">
    <source>
        <dbReference type="Proteomes" id="UP000011666"/>
    </source>
</evidence>
<gene>
    <name evidence="2" type="ORF">GS4_14_01840</name>
</gene>
<feature type="domain" description="Transcription regulator HTH AraC- type ligand binding" evidence="1">
    <location>
        <begin position="12"/>
        <end position="187"/>
    </location>
</feature>
<accession>M0QJB3</accession>
<proteinExistence type="predicted"/>
<name>M0QJB3_9ACTN</name>